<dbReference type="Proteomes" id="UP000616143">
    <property type="component" value="Unassembled WGS sequence"/>
</dbReference>
<dbReference type="KEGG" id="sacd:HS1genome_1893"/>
<evidence type="ECO:0000313" key="2">
    <source>
        <dbReference type="EMBL" id="GGT92687.1"/>
    </source>
</evidence>
<protein>
    <submittedName>
        <fullName evidence="1">Uncharacterized protein</fullName>
    </submittedName>
</protein>
<reference evidence="1" key="3">
    <citation type="journal article" date="2019" name="BMC Res. Notes">
        <title>Complete genome sequence of the Sulfodiicoccus acidiphilus strain HS-1T, the first crenarchaeon that lacks polB3, isolated from an acidic hot spring in Ohwaku-dani, Hakone, Japan.</title>
        <authorList>
            <person name="Sakai H.D."/>
            <person name="Kurosawa N."/>
        </authorList>
    </citation>
    <scope>NUCLEOTIDE SEQUENCE</scope>
    <source>
        <strain evidence="1">HS-1</strain>
    </source>
</reference>
<organism evidence="1 3">
    <name type="scientific">Sulfodiicoccus acidiphilus</name>
    <dbReference type="NCBI Taxonomy" id="1670455"/>
    <lineage>
        <taxon>Archaea</taxon>
        <taxon>Thermoproteota</taxon>
        <taxon>Thermoprotei</taxon>
        <taxon>Sulfolobales</taxon>
        <taxon>Sulfolobaceae</taxon>
        <taxon>Sulfodiicoccus</taxon>
    </lineage>
</organism>
<evidence type="ECO:0000313" key="3">
    <source>
        <dbReference type="Proteomes" id="UP000276741"/>
    </source>
</evidence>
<sequence>MHLMYFVPPSRLVTLQKMYSTTFSNWPSVMLGMLFERPRITCRFRNGAVRTMTPDEVQRVKRLKVTNIEDDLLEFDYVKRLKFHGWRLG</sequence>
<reference evidence="2" key="1">
    <citation type="journal article" date="2014" name="Int. J. Syst. Evol. Microbiol.">
        <title>Complete genome sequence of Corynebacterium casei LMG S-19264T (=DSM 44701T), isolated from a smear-ripened cheese.</title>
        <authorList>
            <consortium name="US DOE Joint Genome Institute (JGI-PGF)"/>
            <person name="Walter F."/>
            <person name="Albersmeier A."/>
            <person name="Kalinowski J."/>
            <person name="Ruckert C."/>
        </authorList>
    </citation>
    <scope>NUCLEOTIDE SEQUENCE</scope>
    <source>
        <strain evidence="2">JCM 31740</strain>
    </source>
</reference>
<reference evidence="3" key="2">
    <citation type="submission" date="2018-04" db="EMBL/GenBank/DDBJ databases">
        <title>Complete genome sequence of Sulfodiicoccus acidiphilus strain HS-1.</title>
        <authorList>
            <person name="Sakai H.D."/>
            <person name="Kurosawa N."/>
        </authorList>
    </citation>
    <scope>NUCLEOTIDE SEQUENCE [LARGE SCALE GENOMIC DNA]</scope>
    <source>
        <strain evidence="3">HS-1</strain>
    </source>
</reference>
<dbReference type="Proteomes" id="UP000276741">
    <property type="component" value="Chromosome"/>
</dbReference>
<name>A0A348B5Q2_9CREN</name>
<dbReference type="EMBL" id="AP018553">
    <property type="protein sequence ID" value="BBD73504.1"/>
    <property type="molecule type" value="Genomic_DNA"/>
</dbReference>
<reference evidence="2" key="4">
    <citation type="submission" date="2020-09" db="EMBL/GenBank/DDBJ databases">
        <authorList>
            <person name="Sun Q."/>
            <person name="Ohkuma M."/>
        </authorList>
    </citation>
    <scope>NUCLEOTIDE SEQUENCE</scope>
    <source>
        <strain evidence="2">JCM 31740</strain>
    </source>
</reference>
<evidence type="ECO:0000313" key="1">
    <source>
        <dbReference type="EMBL" id="BBD73504.1"/>
    </source>
</evidence>
<proteinExistence type="predicted"/>
<gene>
    <name evidence="2" type="ORF">GCM10007116_08070</name>
    <name evidence="1" type="ORF">HS1genome_1893</name>
</gene>
<dbReference type="EMBL" id="BMQS01000006">
    <property type="protein sequence ID" value="GGT92687.1"/>
    <property type="molecule type" value="Genomic_DNA"/>
</dbReference>
<keyword evidence="3" id="KW-1185">Reference proteome</keyword>
<dbReference type="AlphaFoldDB" id="A0A348B5Q2"/>
<accession>A0A348B5Q2</accession>